<keyword evidence="4" id="KW-1185">Reference proteome</keyword>
<reference evidence="3" key="1">
    <citation type="submission" date="2022-05" db="EMBL/GenBank/DDBJ databases">
        <authorList>
            <person name="Tuo L."/>
        </authorList>
    </citation>
    <scope>NUCLEOTIDE SEQUENCE</scope>
    <source>
        <strain evidence="3">BSK12Z-4</strain>
    </source>
</reference>
<keyword evidence="2" id="KW-0472">Membrane</keyword>
<feature type="region of interest" description="Disordered" evidence="1">
    <location>
        <begin position="1"/>
        <end position="25"/>
    </location>
</feature>
<proteinExistence type="predicted"/>
<organism evidence="3 4">
    <name type="scientific">Nocardioides bruguierae</name>
    <dbReference type="NCBI Taxonomy" id="2945102"/>
    <lineage>
        <taxon>Bacteria</taxon>
        <taxon>Bacillati</taxon>
        <taxon>Actinomycetota</taxon>
        <taxon>Actinomycetes</taxon>
        <taxon>Propionibacteriales</taxon>
        <taxon>Nocardioidaceae</taxon>
        <taxon>Nocardioides</taxon>
    </lineage>
</organism>
<evidence type="ECO:0000256" key="2">
    <source>
        <dbReference type="SAM" id="Phobius"/>
    </source>
</evidence>
<evidence type="ECO:0000256" key="1">
    <source>
        <dbReference type="SAM" id="MobiDB-lite"/>
    </source>
</evidence>
<keyword evidence="2" id="KW-1133">Transmembrane helix</keyword>
<protein>
    <submittedName>
        <fullName evidence="3">Uncharacterized protein</fullName>
    </submittedName>
</protein>
<comment type="caution">
    <text evidence="3">The sequence shown here is derived from an EMBL/GenBank/DDBJ whole genome shotgun (WGS) entry which is preliminary data.</text>
</comment>
<feature type="compositionally biased region" description="Basic and acidic residues" evidence="1">
    <location>
        <begin position="1"/>
        <end position="10"/>
    </location>
</feature>
<evidence type="ECO:0000313" key="3">
    <source>
        <dbReference type="EMBL" id="MCM0622251.1"/>
    </source>
</evidence>
<feature type="transmembrane region" description="Helical" evidence="2">
    <location>
        <begin position="64"/>
        <end position="88"/>
    </location>
</feature>
<keyword evidence="2" id="KW-0812">Transmembrane</keyword>
<gene>
    <name evidence="3" type="ORF">M8330_18310</name>
</gene>
<evidence type="ECO:0000313" key="4">
    <source>
        <dbReference type="Proteomes" id="UP001139485"/>
    </source>
</evidence>
<sequence>MSGGADVREWLEEDPDDDDTEPVWFPGHGLPDEARRLGLTHHTQEGALLDFAGRLDSSKPFHRAVAWVMIAVFCFPVVMAVLRVLVYLGPH</sequence>
<name>A0A9X2IFW3_9ACTN</name>
<dbReference type="AlphaFoldDB" id="A0A9X2IFW3"/>
<feature type="compositionally biased region" description="Acidic residues" evidence="1">
    <location>
        <begin position="11"/>
        <end position="21"/>
    </location>
</feature>
<dbReference type="RefSeq" id="WP_250052431.1">
    <property type="nucleotide sequence ID" value="NZ_JAMJPH010000004.1"/>
</dbReference>
<dbReference type="EMBL" id="JAMOIL010000031">
    <property type="protein sequence ID" value="MCM0622251.1"/>
    <property type="molecule type" value="Genomic_DNA"/>
</dbReference>
<accession>A0A9X2IFW3</accession>
<dbReference type="Proteomes" id="UP001139485">
    <property type="component" value="Unassembled WGS sequence"/>
</dbReference>